<keyword evidence="5 9" id="KW-0732">Signal</keyword>
<dbReference type="InterPro" id="IPR036942">
    <property type="entry name" value="Beta-barrel_TonB_sf"/>
</dbReference>
<feature type="signal peptide" evidence="9">
    <location>
        <begin position="1"/>
        <end position="21"/>
    </location>
</feature>
<keyword evidence="6 8" id="KW-0472">Membrane</keyword>
<keyword evidence="7 8" id="KW-0998">Cell outer membrane</keyword>
<evidence type="ECO:0000256" key="6">
    <source>
        <dbReference type="ARBA" id="ARBA00023136"/>
    </source>
</evidence>
<reference evidence="11 12" key="1">
    <citation type="submission" date="2018-08" db="EMBL/GenBank/DDBJ databases">
        <title>A genome reference for cultivated species of the human gut microbiota.</title>
        <authorList>
            <person name="Zou Y."/>
            <person name="Xue W."/>
            <person name="Luo G."/>
        </authorList>
    </citation>
    <scope>NUCLEOTIDE SEQUENCE [LARGE SCALE GENOMIC DNA]</scope>
    <source>
        <strain evidence="11 12">TF10-3AC</strain>
    </source>
</reference>
<dbReference type="PANTHER" id="PTHR30069:SF29">
    <property type="entry name" value="HEMOGLOBIN AND HEMOGLOBIN-HAPTOGLOBIN-BINDING PROTEIN 1-RELATED"/>
    <property type="match status" value="1"/>
</dbReference>
<dbReference type="PANTHER" id="PTHR30069">
    <property type="entry name" value="TONB-DEPENDENT OUTER MEMBRANE RECEPTOR"/>
    <property type="match status" value="1"/>
</dbReference>
<dbReference type="RefSeq" id="WP_117673856.1">
    <property type="nucleotide sequence ID" value="NZ_CABOGR010000034.1"/>
</dbReference>
<accession>A0A3E4MQY7</accession>
<evidence type="ECO:0000256" key="1">
    <source>
        <dbReference type="ARBA" id="ARBA00004571"/>
    </source>
</evidence>
<dbReference type="Pfam" id="PF13715">
    <property type="entry name" value="CarbopepD_reg_2"/>
    <property type="match status" value="1"/>
</dbReference>
<evidence type="ECO:0000259" key="10">
    <source>
        <dbReference type="Pfam" id="PF07715"/>
    </source>
</evidence>
<dbReference type="SUPFAM" id="SSF56935">
    <property type="entry name" value="Porins"/>
    <property type="match status" value="1"/>
</dbReference>
<keyword evidence="4 8" id="KW-0812">Transmembrane</keyword>
<dbReference type="NCBIfam" id="TIGR04056">
    <property type="entry name" value="OMP_RagA_SusC"/>
    <property type="match status" value="1"/>
</dbReference>
<feature type="chain" id="PRO_5017770218" evidence="9">
    <location>
        <begin position="22"/>
        <end position="1028"/>
    </location>
</feature>
<evidence type="ECO:0000256" key="5">
    <source>
        <dbReference type="ARBA" id="ARBA00022729"/>
    </source>
</evidence>
<organism evidence="11 12">
    <name type="scientific">Phocaeicola plebeius</name>
    <dbReference type="NCBI Taxonomy" id="310297"/>
    <lineage>
        <taxon>Bacteria</taxon>
        <taxon>Pseudomonadati</taxon>
        <taxon>Bacteroidota</taxon>
        <taxon>Bacteroidia</taxon>
        <taxon>Bacteroidales</taxon>
        <taxon>Bacteroidaceae</taxon>
        <taxon>Phocaeicola</taxon>
    </lineage>
</organism>
<evidence type="ECO:0000313" key="11">
    <source>
        <dbReference type="EMBL" id="RGK52179.1"/>
    </source>
</evidence>
<evidence type="ECO:0000256" key="7">
    <source>
        <dbReference type="ARBA" id="ARBA00023237"/>
    </source>
</evidence>
<feature type="domain" description="TonB-dependent receptor plug" evidence="10">
    <location>
        <begin position="135"/>
        <end position="260"/>
    </location>
</feature>
<dbReference type="EMBL" id="QSQT01000034">
    <property type="protein sequence ID" value="RGK52179.1"/>
    <property type="molecule type" value="Genomic_DNA"/>
</dbReference>
<dbReference type="Pfam" id="PF07715">
    <property type="entry name" value="Plug"/>
    <property type="match status" value="1"/>
</dbReference>
<keyword evidence="12" id="KW-1185">Reference proteome</keyword>
<dbReference type="GO" id="GO:0009279">
    <property type="term" value="C:cell outer membrane"/>
    <property type="evidence" value="ECO:0007669"/>
    <property type="project" value="UniProtKB-SubCell"/>
</dbReference>
<evidence type="ECO:0000256" key="8">
    <source>
        <dbReference type="PROSITE-ProRule" id="PRU01360"/>
    </source>
</evidence>
<evidence type="ECO:0000256" key="4">
    <source>
        <dbReference type="ARBA" id="ARBA00022692"/>
    </source>
</evidence>
<name>A0A3E4MQY7_9BACT</name>
<gene>
    <name evidence="11" type="ORF">DXD04_14165</name>
</gene>
<keyword evidence="2 8" id="KW-0813">Transport</keyword>
<dbReference type="InterPro" id="IPR012910">
    <property type="entry name" value="Plug_dom"/>
</dbReference>
<dbReference type="GO" id="GO:0015344">
    <property type="term" value="F:siderophore uptake transmembrane transporter activity"/>
    <property type="evidence" value="ECO:0007669"/>
    <property type="project" value="TreeGrafter"/>
</dbReference>
<dbReference type="GO" id="GO:0044718">
    <property type="term" value="P:siderophore transmembrane transport"/>
    <property type="evidence" value="ECO:0007669"/>
    <property type="project" value="TreeGrafter"/>
</dbReference>
<dbReference type="PROSITE" id="PS52016">
    <property type="entry name" value="TONB_DEPENDENT_REC_3"/>
    <property type="match status" value="1"/>
</dbReference>
<evidence type="ECO:0000256" key="9">
    <source>
        <dbReference type="SAM" id="SignalP"/>
    </source>
</evidence>
<keyword evidence="3 8" id="KW-1134">Transmembrane beta strand</keyword>
<dbReference type="NCBIfam" id="TIGR04057">
    <property type="entry name" value="SusC_RagA_signa"/>
    <property type="match status" value="1"/>
</dbReference>
<dbReference type="InterPro" id="IPR039426">
    <property type="entry name" value="TonB-dep_rcpt-like"/>
</dbReference>
<proteinExistence type="inferred from homology"/>
<dbReference type="InterPro" id="IPR023997">
    <property type="entry name" value="TonB-dep_OMP_SusC/RagA_CS"/>
</dbReference>
<dbReference type="Gene3D" id="2.60.40.1120">
    <property type="entry name" value="Carboxypeptidase-like, regulatory domain"/>
    <property type="match status" value="1"/>
</dbReference>
<protein>
    <submittedName>
        <fullName evidence="11">SusC/RagA family TonB-linked outer membrane protein</fullName>
    </submittedName>
</protein>
<sequence length="1028" mass="112330">MKIERATQLLFLLLISQGGNAAYANLPRGASASPVQVSAQANKITVSGTVVDVNGEPLVGVSVLEKGTGNGTITDMDGNFTLSAGEGAALEISYVGYQNLTVSAKETLGVLVMKEDTEQLDEVVVTALGIKRSQKALSYNVQEVKNDVLTKVKDANFVNSLNGKVAGVSIQRSASGVGGGTRVVMRGNKSIKGDNNVLYVIDGVPMGNQADRTGDGTGFGAGRTSSEGIASFNPEDIESLSVLTGPSAAALYGANAANGVILITTKKGAAGKVSVNVSSSAEFSNPFVLPRFQNTYGNVSGEAASWGEKLPVPSSYNPADFFNTGTTFTNSFNLSVGNDKNQTYVSGSAVNAKGIVPNNKYHRYNAMVRNTTKFFNDKLTMDLSASYVREYYNNMLSYGTYFNPLLGAYLYPRGENFEKETYFERYDAELGYNVQSWTPGDFGMAVQNPYWVAYRNLRPEVKDRYMLYASLKYEITDYLNVSARGRLDNTYTEKEDKRYASTHGTFAKPLGRYAYSNETFRQKYADIMANLSKPFAGDFYANVNVGASFEEYDTKGRGYGGQLLLVPNLFAYDNIDPSTGVPSQTGGDNRKMNLGVFGSAEISWKSAVYLTLTGRADKPSQLVNSKSPWIFYPSVGLSAIVTDLLPETMRQSISPVLGFLKVRASYTEVGSPIPYTGLTPGTITHTIEGGVIKPFKYYPLPELKPERTRSYEVGIDSKWLNNTVSLGVTLYKSNTYDQLLEAKLSETSGYDYMFVQAGNVENRGIELTLGYDQTFGNFSYSTSLTATANRNKIIELASNVKNPVTGEALDLSDIKVGRFRLREGEEVGTIYAEERLKRDQDGYIVYNEGQTITTESTEPYKLGSVNAKWNLGWKNGFTYKGFNLNFLVTARLGGIVISKTQAVLDQFGVSQASADARDAGKVMVGNVAVQPKDYYESVVNLDAYNVYSATNVRLQEASLGYTFPNSWFKGTPFHSVNLSVYGTNLWMIYNKAPFDPELTASTGTFGQGYDYFMLPSQRTYGVSLKFGF</sequence>
<dbReference type="Gene3D" id="2.40.170.20">
    <property type="entry name" value="TonB-dependent receptor, beta-barrel domain"/>
    <property type="match status" value="1"/>
</dbReference>
<evidence type="ECO:0000256" key="2">
    <source>
        <dbReference type="ARBA" id="ARBA00022448"/>
    </source>
</evidence>
<evidence type="ECO:0000256" key="3">
    <source>
        <dbReference type="ARBA" id="ARBA00022452"/>
    </source>
</evidence>
<dbReference type="Gene3D" id="2.170.130.10">
    <property type="entry name" value="TonB-dependent receptor, plug domain"/>
    <property type="match status" value="1"/>
</dbReference>
<dbReference type="SUPFAM" id="SSF49464">
    <property type="entry name" value="Carboxypeptidase regulatory domain-like"/>
    <property type="match status" value="1"/>
</dbReference>
<comment type="similarity">
    <text evidence="8">Belongs to the TonB-dependent receptor family.</text>
</comment>
<dbReference type="InterPro" id="IPR023996">
    <property type="entry name" value="TonB-dep_OMP_SusC/RagA"/>
</dbReference>
<dbReference type="Proteomes" id="UP000260862">
    <property type="component" value="Unassembled WGS sequence"/>
</dbReference>
<dbReference type="InterPro" id="IPR008969">
    <property type="entry name" value="CarboxyPept-like_regulatory"/>
</dbReference>
<dbReference type="AlphaFoldDB" id="A0A3E4MQY7"/>
<comment type="subcellular location">
    <subcellularLocation>
        <location evidence="1 8">Cell outer membrane</location>
        <topology evidence="1 8">Multi-pass membrane protein</topology>
    </subcellularLocation>
</comment>
<evidence type="ECO:0000313" key="12">
    <source>
        <dbReference type="Proteomes" id="UP000260862"/>
    </source>
</evidence>
<comment type="caution">
    <text evidence="11">The sequence shown here is derived from an EMBL/GenBank/DDBJ whole genome shotgun (WGS) entry which is preliminary data.</text>
</comment>
<dbReference type="InterPro" id="IPR037066">
    <property type="entry name" value="Plug_dom_sf"/>
</dbReference>